<dbReference type="Proteomes" id="UP000004728">
    <property type="component" value="Unassembled WGS sequence"/>
</dbReference>
<gene>
    <name evidence="1" type="ORF">Y88_1121</name>
</gene>
<dbReference type="HOGENOM" id="CLU_1946573_0_0_5"/>
<dbReference type="AlphaFoldDB" id="F1Z8G6"/>
<protein>
    <submittedName>
        <fullName evidence="1">Uncharacterized protein</fullName>
    </submittedName>
</protein>
<accession>F1Z8G6</accession>
<sequence>MILRTALAKRGIHSLQGECRTSLHSPAAATLHWSRGPRFSATSTNWHGTCINHQVPEMPISTRRSLSPSFLAPPPPLFSQTCGFHAPGRENPCSETTKRGPAGCRTAFDWRQYPAATMPDVIPGYEVPG</sequence>
<evidence type="ECO:0000313" key="1">
    <source>
        <dbReference type="EMBL" id="EGD59059.1"/>
    </source>
</evidence>
<dbReference type="InParanoid" id="F1Z8G6"/>
<evidence type="ECO:0000313" key="2">
    <source>
        <dbReference type="Proteomes" id="UP000004728"/>
    </source>
</evidence>
<dbReference type="EMBL" id="AEWJ01000037">
    <property type="protein sequence ID" value="EGD59059.1"/>
    <property type="molecule type" value="Genomic_DNA"/>
</dbReference>
<name>F1Z8G6_9SPHN</name>
<reference evidence="1 2" key="1">
    <citation type="journal article" date="2012" name="J. Bacteriol.">
        <title>Draft Genome Sequence of Novosphingobium nitrogenifigens Y88T.</title>
        <authorList>
            <person name="Strabala T.J."/>
            <person name="Macdonald L."/>
            <person name="Liu V."/>
            <person name="Smit A.M."/>
        </authorList>
    </citation>
    <scope>NUCLEOTIDE SEQUENCE [LARGE SCALE GENOMIC DNA]</scope>
    <source>
        <strain evidence="1 2">DSM 19370</strain>
    </source>
</reference>
<proteinExistence type="predicted"/>
<organism evidence="1 2">
    <name type="scientific">Novosphingobium nitrogenifigens DSM 19370</name>
    <dbReference type="NCBI Taxonomy" id="983920"/>
    <lineage>
        <taxon>Bacteria</taxon>
        <taxon>Pseudomonadati</taxon>
        <taxon>Pseudomonadota</taxon>
        <taxon>Alphaproteobacteria</taxon>
        <taxon>Sphingomonadales</taxon>
        <taxon>Sphingomonadaceae</taxon>
        <taxon>Novosphingobium</taxon>
    </lineage>
</organism>
<comment type="caution">
    <text evidence="1">The sequence shown here is derived from an EMBL/GenBank/DDBJ whole genome shotgun (WGS) entry which is preliminary data.</text>
</comment>
<keyword evidence="2" id="KW-1185">Reference proteome</keyword>